<dbReference type="AlphaFoldDB" id="A0A150JWI7"/>
<comment type="caution">
    <text evidence="1">The sequence shown here is derived from an EMBL/GenBank/DDBJ whole genome shotgun (WGS) entry which is preliminary data.</text>
</comment>
<dbReference type="PATRIC" id="fig|1398.26.peg.3469"/>
<proteinExistence type="predicted"/>
<organism evidence="1 3">
    <name type="scientific">Heyndrickxia coagulans</name>
    <name type="common">Weizmannia coagulans</name>
    <dbReference type="NCBI Taxonomy" id="1398"/>
    <lineage>
        <taxon>Bacteria</taxon>
        <taxon>Bacillati</taxon>
        <taxon>Bacillota</taxon>
        <taxon>Bacilli</taxon>
        <taxon>Bacillales</taxon>
        <taxon>Bacillaceae</taxon>
        <taxon>Heyndrickxia</taxon>
    </lineage>
</organism>
<gene>
    <name evidence="1" type="ORF">B4098_1791</name>
    <name evidence="2" type="ORF">QN341_13955</name>
</gene>
<dbReference type="Pfam" id="PF05107">
    <property type="entry name" value="Cas_Cas7"/>
    <property type="match status" value="1"/>
</dbReference>
<evidence type="ECO:0000313" key="1">
    <source>
        <dbReference type="EMBL" id="KYC61675.1"/>
    </source>
</evidence>
<dbReference type="GO" id="GO:0043571">
    <property type="term" value="P:maintenance of CRISPR repeat elements"/>
    <property type="evidence" value="ECO:0007669"/>
    <property type="project" value="InterPro"/>
</dbReference>
<dbReference type="NCBIfam" id="TIGR01595">
    <property type="entry name" value="cas_CT1132"/>
    <property type="match status" value="1"/>
</dbReference>
<dbReference type="RefSeq" id="WP_014097197.1">
    <property type="nucleotide sequence ID" value="NZ_CP058594.1"/>
</dbReference>
<dbReference type="InterPro" id="IPR006482">
    <property type="entry name" value="Cas7_Csh2/Csh2"/>
</dbReference>
<dbReference type="Proteomes" id="UP000075288">
    <property type="component" value="Unassembled WGS sequence"/>
</dbReference>
<sequence length="318" mass="36124">MPVRNGELLFIKSVKDGIPNRDPLNDSDARRIFPEEDGRISLSDVSIKRDVRDFVIDYQADGGSQQKNYIFVQEKFNEKGKLLGRGSLAEGIAKAVGKEKESKTDMKSVLLEHSFDVRTFGVVYSVKPKFNLTGPVQFGWAHSMHPVDSQYVQGTVVMPSTDSKGDEEGKTQGTIWTSYTVPFAVFAMPGIINAKNAEHSQMTEEDQELLLRALWQGTQHRQARGRGQQQPLLLAHIEYKDPFYRIGYLEDLVSLKPGEETWRNEGRRPSSLKDITLDLTELLKTIEEQQDKIARCRIWLHPSAQIEGEISKYQSPLW</sequence>
<evidence type="ECO:0000313" key="2">
    <source>
        <dbReference type="EMBL" id="MDL5042110.1"/>
    </source>
</evidence>
<dbReference type="Proteomes" id="UP001223084">
    <property type="component" value="Unassembled WGS sequence"/>
</dbReference>
<accession>A0A150JWI7</accession>
<dbReference type="EMBL" id="LQYG01000065">
    <property type="protein sequence ID" value="KYC61675.1"/>
    <property type="molecule type" value="Genomic_DNA"/>
</dbReference>
<dbReference type="EMBL" id="JASUZX010000002">
    <property type="protein sequence ID" value="MDL5042110.1"/>
    <property type="molecule type" value="Genomic_DNA"/>
</dbReference>
<name>A0A150JWI7_HEYCO</name>
<reference evidence="1 3" key="1">
    <citation type="submission" date="2016-01" db="EMBL/GenBank/DDBJ databases">
        <title>Genome Sequences of Twelve Sporeforming Bacillus Species Isolated from Foods.</title>
        <authorList>
            <person name="Berendsen E.M."/>
            <person name="Wells-Bennik M.H."/>
            <person name="Krawcyk A.O."/>
            <person name="De Jong A."/>
            <person name="Holsappel S."/>
            <person name="Eijlander R.T."/>
            <person name="Kuipers O.P."/>
        </authorList>
    </citation>
    <scope>NUCLEOTIDE SEQUENCE [LARGE SCALE GENOMIC DNA]</scope>
    <source>
        <strain evidence="1 3">B4098</strain>
    </source>
</reference>
<reference evidence="2" key="2">
    <citation type="submission" date="2023-06" db="EMBL/GenBank/DDBJ databases">
        <title>Probiogenomic evaluation and L lactic producing Weizmannia coaggulans BKMTCR2-2 from tree bark.</title>
        <authorList>
            <person name="Mahittikon J."/>
            <person name="Tanasupawat S."/>
        </authorList>
    </citation>
    <scope>NUCLEOTIDE SEQUENCE</scope>
    <source>
        <strain evidence="2">BKMTCR2-2</strain>
    </source>
</reference>
<evidence type="ECO:0000313" key="3">
    <source>
        <dbReference type="Proteomes" id="UP000075288"/>
    </source>
</evidence>
<protein>
    <submittedName>
        <fullName evidence="2">Type I CRISPR-associated protein Cas7</fullName>
    </submittedName>
</protein>